<evidence type="ECO:0000256" key="4">
    <source>
        <dbReference type="ARBA" id="ARBA00022496"/>
    </source>
</evidence>
<name>A0A9X2HN47_9SPHN</name>
<dbReference type="EMBL" id="JAMLDX010000022">
    <property type="protein sequence ID" value="MCP3732727.1"/>
    <property type="molecule type" value="Genomic_DNA"/>
</dbReference>
<gene>
    <name evidence="16" type="ORF">M9978_20115</name>
</gene>
<evidence type="ECO:0000256" key="9">
    <source>
        <dbReference type="ARBA" id="ARBA00023136"/>
    </source>
</evidence>
<evidence type="ECO:0000313" key="17">
    <source>
        <dbReference type="Proteomes" id="UP001139451"/>
    </source>
</evidence>
<evidence type="ECO:0000256" key="2">
    <source>
        <dbReference type="ARBA" id="ARBA00022448"/>
    </source>
</evidence>
<keyword evidence="7" id="KW-0406">Ion transport</keyword>
<feature type="domain" description="TonB-dependent receptor-like beta-barrel" evidence="14">
    <location>
        <begin position="308"/>
        <end position="714"/>
    </location>
</feature>
<keyword evidence="10 11" id="KW-0998">Cell outer membrane</keyword>
<keyword evidence="2 11" id="KW-0813">Transport</keyword>
<evidence type="ECO:0000256" key="10">
    <source>
        <dbReference type="ARBA" id="ARBA00023237"/>
    </source>
</evidence>
<keyword evidence="3 11" id="KW-1134">Transmembrane beta strand</keyword>
<keyword evidence="13" id="KW-0732">Signal</keyword>
<accession>A0A9X2HN47</accession>
<dbReference type="PROSITE" id="PS52016">
    <property type="entry name" value="TONB_DEPENDENT_REC_3"/>
    <property type="match status" value="1"/>
</dbReference>
<evidence type="ECO:0000256" key="8">
    <source>
        <dbReference type="ARBA" id="ARBA00023077"/>
    </source>
</evidence>
<protein>
    <submittedName>
        <fullName evidence="16">TonB-dependent receptor</fullName>
    </submittedName>
</protein>
<dbReference type="InterPro" id="IPR012910">
    <property type="entry name" value="Plug_dom"/>
</dbReference>
<dbReference type="SUPFAM" id="SSF56935">
    <property type="entry name" value="Porins"/>
    <property type="match status" value="1"/>
</dbReference>
<dbReference type="Gene3D" id="2.40.170.20">
    <property type="entry name" value="TonB-dependent receptor, beta-barrel domain"/>
    <property type="match status" value="1"/>
</dbReference>
<comment type="subcellular location">
    <subcellularLocation>
        <location evidence="1 11">Cell outer membrane</location>
        <topology evidence="1 11">Multi-pass membrane protein</topology>
    </subcellularLocation>
</comment>
<reference evidence="16" key="1">
    <citation type="submission" date="2022-05" db="EMBL/GenBank/DDBJ databases">
        <title>Sphingomonas sp. strain MG17 Genome sequencing and assembly.</title>
        <authorList>
            <person name="Kim I."/>
        </authorList>
    </citation>
    <scope>NUCLEOTIDE SEQUENCE</scope>
    <source>
        <strain evidence="16">MG17</strain>
    </source>
</reference>
<evidence type="ECO:0000256" key="13">
    <source>
        <dbReference type="SAM" id="SignalP"/>
    </source>
</evidence>
<dbReference type="RefSeq" id="WP_254296375.1">
    <property type="nucleotide sequence ID" value="NZ_JAMLDX010000022.1"/>
</dbReference>
<keyword evidence="16" id="KW-0675">Receptor</keyword>
<keyword evidence="8 12" id="KW-0798">TonB box</keyword>
<dbReference type="GO" id="GO:0009279">
    <property type="term" value="C:cell outer membrane"/>
    <property type="evidence" value="ECO:0007669"/>
    <property type="project" value="UniProtKB-SubCell"/>
</dbReference>
<evidence type="ECO:0000259" key="15">
    <source>
        <dbReference type="Pfam" id="PF07715"/>
    </source>
</evidence>
<evidence type="ECO:0000259" key="14">
    <source>
        <dbReference type="Pfam" id="PF00593"/>
    </source>
</evidence>
<feature type="signal peptide" evidence="13">
    <location>
        <begin position="1"/>
        <end position="26"/>
    </location>
</feature>
<proteinExistence type="inferred from homology"/>
<dbReference type="Pfam" id="PF00593">
    <property type="entry name" value="TonB_dep_Rec_b-barrel"/>
    <property type="match status" value="1"/>
</dbReference>
<sequence length="750" mass="79791">MASAFKKSLMLPAMPALFVTVSGAWAQDAGPVSPAASADDEIVVTAQKREQRLIDVPMAVTAVTADSLVDQNLVTLRDFATRIPGLQISAGGVQSIALRGVTTGGNTNPTVAILIDDVQFGSSTYLGQPPIPDLDPGTLQRVEVLRGPQGTLYGASSLGGLIKYVTRDPDATAWSGRAEAGIASVADGGTGWSARGSLNAPIIADRVALSISGFYRDDPRYIDSTLGTVTVKDANKVQVWGGRAALMVKPFDALTIVGSALIQRRDSAGDTLIPVCTSCVAPSTSPVVFNPRGVADLRTAAAAVVPSDADLELYTARATLDLDKVQLVSISAWGRSALNTAQDVSAVFAAPLNSVYGAGGVYLLSAPTITHKFSQELRLSGAGSDAEWLIGGFYTNERSTLAQLVNRTGAAPSVTAYNGSNISTYEEKAVFGDVTFHAGSQFDFQIGARYATNKQTYNVVSTIDPAAVPIFGPSSSRVFNSDEDSFTWVVTPTYRFSRDAMVFARIASGYRPGGPNTQLSGVAPTFGPDTVLNYELGFKGQFADRRITIDTSIFQIDWRDIQLQNTALPSNFVFFENGKKARSRGIEFATSIRPWTGMVIDGNATLLDAVLTQSFDRSTSTTQRLRGVAGDRLPYSAKFSGNIGAQQTVPLGGDLEGTFGFNVSHVGSRLAFFNTDAAAARIPRVRVPAYTLVDLNANITIGRMWKLNAYVRNLFDEMGVTNVDTRNGVNLPRATFTQPRTIGLTASVNF</sequence>
<keyword evidence="6" id="KW-0408">Iron</keyword>
<comment type="similarity">
    <text evidence="11 12">Belongs to the TonB-dependent receptor family.</text>
</comment>
<dbReference type="PANTHER" id="PTHR32552">
    <property type="entry name" value="FERRICHROME IRON RECEPTOR-RELATED"/>
    <property type="match status" value="1"/>
</dbReference>
<dbReference type="Pfam" id="PF07715">
    <property type="entry name" value="Plug"/>
    <property type="match status" value="1"/>
</dbReference>
<evidence type="ECO:0000256" key="11">
    <source>
        <dbReference type="PROSITE-ProRule" id="PRU01360"/>
    </source>
</evidence>
<dbReference type="PANTHER" id="PTHR32552:SF81">
    <property type="entry name" value="TONB-DEPENDENT OUTER MEMBRANE RECEPTOR"/>
    <property type="match status" value="1"/>
</dbReference>
<keyword evidence="17" id="KW-1185">Reference proteome</keyword>
<keyword evidence="5 11" id="KW-0812">Transmembrane</keyword>
<comment type="caution">
    <text evidence="16">The sequence shown here is derived from an EMBL/GenBank/DDBJ whole genome shotgun (WGS) entry which is preliminary data.</text>
</comment>
<organism evidence="16 17">
    <name type="scientific">Sphingomonas tagetis</name>
    <dbReference type="NCBI Taxonomy" id="2949092"/>
    <lineage>
        <taxon>Bacteria</taxon>
        <taxon>Pseudomonadati</taxon>
        <taxon>Pseudomonadota</taxon>
        <taxon>Alphaproteobacteria</taxon>
        <taxon>Sphingomonadales</taxon>
        <taxon>Sphingomonadaceae</taxon>
        <taxon>Sphingomonas</taxon>
    </lineage>
</organism>
<dbReference type="GO" id="GO:0006826">
    <property type="term" value="P:iron ion transport"/>
    <property type="evidence" value="ECO:0007669"/>
    <property type="project" value="UniProtKB-KW"/>
</dbReference>
<feature type="chain" id="PRO_5040746699" evidence="13">
    <location>
        <begin position="27"/>
        <end position="750"/>
    </location>
</feature>
<evidence type="ECO:0000256" key="1">
    <source>
        <dbReference type="ARBA" id="ARBA00004571"/>
    </source>
</evidence>
<feature type="domain" description="TonB-dependent receptor plug" evidence="15">
    <location>
        <begin position="53"/>
        <end position="160"/>
    </location>
</feature>
<evidence type="ECO:0000256" key="12">
    <source>
        <dbReference type="RuleBase" id="RU003357"/>
    </source>
</evidence>
<keyword evidence="4" id="KW-0410">Iron transport</keyword>
<keyword evidence="9 11" id="KW-0472">Membrane</keyword>
<evidence type="ECO:0000256" key="3">
    <source>
        <dbReference type="ARBA" id="ARBA00022452"/>
    </source>
</evidence>
<evidence type="ECO:0000313" key="16">
    <source>
        <dbReference type="EMBL" id="MCP3732727.1"/>
    </source>
</evidence>
<dbReference type="Proteomes" id="UP001139451">
    <property type="component" value="Unassembled WGS sequence"/>
</dbReference>
<dbReference type="InterPro" id="IPR000531">
    <property type="entry name" value="Beta-barrel_TonB"/>
</dbReference>
<dbReference type="InterPro" id="IPR036942">
    <property type="entry name" value="Beta-barrel_TonB_sf"/>
</dbReference>
<dbReference type="AlphaFoldDB" id="A0A9X2HN47"/>
<evidence type="ECO:0000256" key="5">
    <source>
        <dbReference type="ARBA" id="ARBA00022692"/>
    </source>
</evidence>
<evidence type="ECO:0000256" key="7">
    <source>
        <dbReference type="ARBA" id="ARBA00023065"/>
    </source>
</evidence>
<dbReference type="InterPro" id="IPR039426">
    <property type="entry name" value="TonB-dep_rcpt-like"/>
</dbReference>
<evidence type="ECO:0000256" key="6">
    <source>
        <dbReference type="ARBA" id="ARBA00023004"/>
    </source>
</evidence>